<dbReference type="AlphaFoldDB" id="A0A5B2VPV6"/>
<sequence length="67" mass="7328">MNPPVHAGRSPMLFTPDEARASLRIGRTKFWAEVKAGRLRVVKLGAATRVPAEELDRYVASLPARAA</sequence>
<gene>
    <name evidence="2" type="ORF">F0L46_05015</name>
</gene>
<evidence type="ECO:0000313" key="2">
    <source>
        <dbReference type="EMBL" id="KAA2241161.1"/>
    </source>
</evidence>
<feature type="domain" description="Helix-turn-helix" evidence="1">
    <location>
        <begin position="13"/>
        <end position="61"/>
    </location>
</feature>
<dbReference type="Pfam" id="PF12728">
    <property type="entry name" value="HTH_17"/>
    <property type="match status" value="1"/>
</dbReference>
<evidence type="ECO:0000259" key="1">
    <source>
        <dbReference type="Pfam" id="PF12728"/>
    </source>
</evidence>
<proteinExistence type="predicted"/>
<comment type="caution">
    <text evidence="2">The sequence shown here is derived from an EMBL/GenBank/DDBJ whole genome shotgun (WGS) entry which is preliminary data.</text>
</comment>
<keyword evidence="3" id="KW-1185">Reference proteome</keyword>
<dbReference type="RefSeq" id="WP_149815942.1">
    <property type="nucleotide sequence ID" value="NZ_VUOA01000009.1"/>
</dbReference>
<dbReference type="Proteomes" id="UP000323142">
    <property type="component" value="Unassembled WGS sequence"/>
</dbReference>
<reference evidence="2 3" key="2">
    <citation type="submission" date="2019-09" db="EMBL/GenBank/DDBJ databases">
        <authorList>
            <person name="Jin C."/>
        </authorList>
    </citation>
    <scope>NUCLEOTIDE SEQUENCE [LARGE SCALE GENOMIC DNA]</scope>
    <source>
        <strain evidence="2 3">BN140002</strain>
    </source>
</reference>
<dbReference type="InterPro" id="IPR041657">
    <property type="entry name" value="HTH_17"/>
</dbReference>
<protein>
    <submittedName>
        <fullName evidence="2">Helix-turn-helix domain-containing protein</fullName>
    </submittedName>
</protein>
<dbReference type="EMBL" id="VUOA01000009">
    <property type="protein sequence ID" value="KAA2241161.1"/>
    <property type="molecule type" value="Genomic_DNA"/>
</dbReference>
<evidence type="ECO:0000313" key="3">
    <source>
        <dbReference type="Proteomes" id="UP000323142"/>
    </source>
</evidence>
<accession>A0A5B2VPV6</accession>
<organism evidence="2 3">
    <name type="scientific">Salinarimonas soli</name>
    <dbReference type="NCBI Taxonomy" id="1638099"/>
    <lineage>
        <taxon>Bacteria</taxon>
        <taxon>Pseudomonadati</taxon>
        <taxon>Pseudomonadota</taxon>
        <taxon>Alphaproteobacteria</taxon>
        <taxon>Hyphomicrobiales</taxon>
        <taxon>Salinarimonadaceae</taxon>
        <taxon>Salinarimonas</taxon>
    </lineage>
</organism>
<name>A0A5B2VPV6_9HYPH</name>
<reference evidence="2 3" key="1">
    <citation type="submission" date="2019-09" db="EMBL/GenBank/DDBJ databases">
        <title>Salinarimonas rosea gen. nov., sp. nov., a new member of the a-2 subgroup of the Proteobacteria.</title>
        <authorList>
            <person name="Liu J."/>
        </authorList>
    </citation>
    <scope>NUCLEOTIDE SEQUENCE [LARGE SCALE GENOMIC DNA]</scope>
    <source>
        <strain evidence="2 3">BN140002</strain>
    </source>
</reference>
<dbReference type="OrthoDB" id="7874861at2"/>